<accession>A0ABX4V003</accession>
<protein>
    <submittedName>
        <fullName evidence="1">Uncharacterized protein</fullName>
    </submittedName>
</protein>
<dbReference type="EMBL" id="PNXY01000018">
    <property type="protein sequence ID" value="PMS28029.1"/>
    <property type="molecule type" value="Genomic_DNA"/>
</dbReference>
<sequence length="63" mass="6926">MLPDLLANASALGRLFLKHSLSLACFELGGLKNQSDSLSHFMYKPPASKFAFVIEAFARRGKL</sequence>
<evidence type="ECO:0000313" key="2">
    <source>
        <dbReference type="Proteomes" id="UP000235659"/>
    </source>
</evidence>
<dbReference type="Proteomes" id="UP000235659">
    <property type="component" value="Unassembled WGS sequence"/>
</dbReference>
<name>A0ABX4V003_9BURK</name>
<evidence type="ECO:0000313" key="1">
    <source>
        <dbReference type="EMBL" id="PMS28029.1"/>
    </source>
</evidence>
<proteinExistence type="predicted"/>
<organism evidence="1 2">
    <name type="scientific">Paraburkholderia rhynchosiae</name>
    <dbReference type="NCBI Taxonomy" id="487049"/>
    <lineage>
        <taxon>Bacteria</taxon>
        <taxon>Pseudomonadati</taxon>
        <taxon>Pseudomonadota</taxon>
        <taxon>Betaproteobacteria</taxon>
        <taxon>Burkholderiales</taxon>
        <taxon>Burkholderiaceae</taxon>
        <taxon>Paraburkholderia</taxon>
    </lineage>
</organism>
<comment type="caution">
    <text evidence="1">The sequence shown here is derived from an EMBL/GenBank/DDBJ whole genome shotgun (WGS) entry which is preliminary data.</text>
</comment>
<reference evidence="1 2" key="1">
    <citation type="submission" date="2018-01" db="EMBL/GenBank/DDBJ databases">
        <title>Whole genome analyses suggest that Burkholderia sensu lato contains two further novel genera in the rhizoxinica-symbiotica group Mycetohabitans gen. nov., and Trinickia gen. nov.: implications for the evolution of diazotrophy and nodulation in the Burkholderiaceae.</title>
        <authorList>
            <person name="Estrada-de los Santos P."/>
            <person name="Palmer M."/>
            <person name="Chavez-Ramirez B."/>
            <person name="Beukes C."/>
            <person name="Steenkamp E.T."/>
            <person name="Hirsch A.M."/>
            <person name="Manyaka P."/>
            <person name="Maluk M."/>
            <person name="Lafos M."/>
            <person name="Crook M."/>
            <person name="Gross E."/>
            <person name="Simon M.F."/>
            <person name="Bueno dos Reis Junior F."/>
            <person name="Poole P.S."/>
            <person name="Venter S.N."/>
            <person name="James E.K."/>
        </authorList>
    </citation>
    <scope>NUCLEOTIDE SEQUENCE [LARGE SCALE GENOMIC DNA]</scope>
    <source>
        <strain evidence="1 2">WSM 3937</strain>
    </source>
</reference>
<keyword evidence="2" id="KW-1185">Reference proteome</keyword>
<gene>
    <name evidence="1" type="ORF">C0Z16_23055</name>
</gene>